<dbReference type="CDD" id="cd07818">
    <property type="entry name" value="SRPBCC_1"/>
    <property type="match status" value="1"/>
</dbReference>
<name>H8XVL0_FLAIG</name>
<organism evidence="1 2">
    <name type="scientific">Flavobacterium indicum (strain DSM 17447 / CIP 109464 / GPTSA100-9)</name>
    <dbReference type="NCBI Taxonomy" id="1094466"/>
    <lineage>
        <taxon>Bacteria</taxon>
        <taxon>Pseudomonadati</taxon>
        <taxon>Bacteroidota</taxon>
        <taxon>Flavobacteriia</taxon>
        <taxon>Flavobacteriales</taxon>
        <taxon>Flavobacteriaceae</taxon>
        <taxon>Flavobacterium</taxon>
    </lineage>
</organism>
<dbReference type="OrthoDB" id="9807923at2"/>
<dbReference type="Gene3D" id="3.30.530.20">
    <property type="match status" value="1"/>
</dbReference>
<dbReference type="KEGG" id="fin:KQS_10225"/>
<gene>
    <name evidence="1" type="ordered locus">KQS_10225</name>
</gene>
<dbReference type="InterPro" id="IPR023393">
    <property type="entry name" value="START-like_dom_sf"/>
</dbReference>
<dbReference type="eggNOG" id="COG1670">
    <property type="taxonomic scope" value="Bacteria"/>
</dbReference>
<reference evidence="2" key="2">
    <citation type="submission" date="2012-03" db="EMBL/GenBank/DDBJ databases">
        <title>Complete genome sequence of Flavobacterium indicum GPTSA100-9T, isolated from warm spring water.</title>
        <authorList>
            <person name="Barbier P."/>
            <person name="Houel A."/>
            <person name="Loux V."/>
            <person name="Poulain J."/>
            <person name="Bernardet J.-F."/>
            <person name="Touchon M."/>
            <person name="Duchaud E."/>
        </authorList>
    </citation>
    <scope>NUCLEOTIDE SEQUENCE [LARGE SCALE GENOMIC DNA]</scope>
    <source>
        <strain evidence="2">DSM 17447 / CIP 109464 / GPTSA100-9</strain>
    </source>
</reference>
<proteinExistence type="predicted"/>
<evidence type="ECO:0000313" key="1">
    <source>
        <dbReference type="EMBL" id="CCG53974.1"/>
    </source>
</evidence>
<sequence>MKIIKRIFLFLGILVLILLVVALFIPCEYTVSHTVTINKPQKEVYEYAKMLQNQKEWSVWVQADPNIRLTYSGEDGTVGASQTWEGNDDVGAGSQTITKLDGERIEVDLHFIKPFEGNQKAATIIKAINANSCTHTEEFYGHDPYPLNLMSIIGKKMIKDAFGKNGENLKKILEKTN</sequence>
<protein>
    <recommendedName>
        <fullName evidence="3">Polyketide cyclase</fullName>
    </recommendedName>
</protein>
<reference evidence="1 2" key="1">
    <citation type="journal article" date="2012" name="J. Bacteriol.">
        <title>Complete Genome Sequence of Flavobacterium indicum GPSTA100-9T, Isolated from Warm Spring Water.</title>
        <authorList>
            <person name="Barbier P."/>
            <person name="Houel A."/>
            <person name="Loux V."/>
            <person name="Poulain J."/>
            <person name="Bernardet J.F."/>
            <person name="Touchon M."/>
            <person name="Duchaud E."/>
        </authorList>
    </citation>
    <scope>NUCLEOTIDE SEQUENCE [LARGE SCALE GENOMIC DNA]</scope>
    <source>
        <strain evidence="2">DSM 17447 / CIP 109464 / GPTSA100-9</strain>
    </source>
</reference>
<evidence type="ECO:0000313" key="2">
    <source>
        <dbReference type="Proteomes" id="UP000007599"/>
    </source>
</evidence>
<dbReference type="STRING" id="1094466.KQS_10225"/>
<dbReference type="EMBL" id="HE774682">
    <property type="protein sequence ID" value="CCG53974.1"/>
    <property type="molecule type" value="Genomic_DNA"/>
</dbReference>
<dbReference type="RefSeq" id="WP_014389092.1">
    <property type="nucleotide sequence ID" value="NC_017025.1"/>
</dbReference>
<keyword evidence="2" id="KW-1185">Reference proteome</keyword>
<dbReference type="AlphaFoldDB" id="H8XVL0"/>
<accession>H8XVL0</accession>
<dbReference type="PATRIC" id="fig|1094466.5.peg.2008"/>
<dbReference type="Proteomes" id="UP000007599">
    <property type="component" value="Chromosome I"/>
</dbReference>
<dbReference type="SUPFAM" id="SSF55961">
    <property type="entry name" value="Bet v1-like"/>
    <property type="match status" value="1"/>
</dbReference>
<dbReference type="HOGENOM" id="CLU_104147_2_0_10"/>
<evidence type="ECO:0008006" key="3">
    <source>
        <dbReference type="Google" id="ProtNLM"/>
    </source>
</evidence>